<gene>
    <name evidence="1" type="ORF">SNOG_00210</name>
</gene>
<sequence length="99" mass="10921">MGCYASRNQILAPDSGNPTVFKDPLRSRPPLHPIGGCLTCYVPIPHVVPEVCQLHINPMLTAKRRVSSVSLPQNTERRSWLMKLNAVEMGTMAFASFAT</sequence>
<protein>
    <submittedName>
        <fullName evidence="1">Uncharacterized protein</fullName>
    </submittedName>
</protein>
<evidence type="ECO:0000313" key="2">
    <source>
        <dbReference type="Proteomes" id="UP000001055"/>
    </source>
</evidence>
<evidence type="ECO:0000313" key="1">
    <source>
        <dbReference type="EMBL" id="EAT91705.1"/>
    </source>
</evidence>
<dbReference type="KEGG" id="pno:SNOG_00210"/>
<dbReference type="Proteomes" id="UP000001055">
    <property type="component" value="Unassembled WGS sequence"/>
</dbReference>
<dbReference type="AlphaFoldDB" id="Q0V704"/>
<dbReference type="GeneID" id="5968388"/>
<dbReference type="InParanoid" id="Q0V704"/>
<dbReference type="RefSeq" id="XP_001790903.1">
    <property type="nucleotide sequence ID" value="XM_001790851.1"/>
</dbReference>
<name>Q0V704_PHANO</name>
<reference evidence="2" key="1">
    <citation type="journal article" date="2007" name="Plant Cell">
        <title>Dothideomycete-plant interactions illuminated by genome sequencing and EST analysis of the wheat pathogen Stagonospora nodorum.</title>
        <authorList>
            <person name="Hane J.K."/>
            <person name="Lowe R.G."/>
            <person name="Solomon P.S."/>
            <person name="Tan K.C."/>
            <person name="Schoch C.L."/>
            <person name="Spatafora J.W."/>
            <person name="Crous P.W."/>
            <person name="Kodira C."/>
            <person name="Birren B.W."/>
            <person name="Galagan J.E."/>
            <person name="Torriani S.F."/>
            <person name="McDonald B.A."/>
            <person name="Oliver R.P."/>
        </authorList>
    </citation>
    <scope>NUCLEOTIDE SEQUENCE [LARGE SCALE GENOMIC DNA]</scope>
    <source>
        <strain evidence="2">SN15 / ATCC MYA-4574 / FGSC 10173</strain>
    </source>
</reference>
<dbReference type="EMBL" id="CH445325">
    <property type="protein sequence ID" value="EAT91705.1"/>
    <property type="molecule type" value="Genomic_DNA"/>
</dbReference>
<accession>Q0V704</accession>
<proteinExistence type="predicted"/>
<organism evidence="1 2">
    <name type="scientific">Phaeosphaeria nodorum (strain SN15 / ATCC MYA-4574 / FGSC 10173)</name>
    <name type="common">Glume blotch fungus</name>
    <name type="synonym">Parastagonospora nodorum</name>
    <dbReference type="NCBI Taxonomy" id="321614"/>
    <lineage>
        <taxon>Eukaryota</taxon>
        <taxon>Fungi</taxon>
        <taxon>Dikarya</taxon>
        <taxon>Ascomycota</taxon>
        <taxon>Pezizomycotina</taxon>
        <taxon>Dothideomycetes</taxon>
        <taxon>Pleosporomycetidae</taxon>
        <taxon>Pleosporales</taxon>
        <taxon>Pleosporineae</taxon>
        <taxon>Phaeosphaeriaceae</taxon>
        <taxon>Parastagonospora</taxon>
    </lineage>
</organism>